<reference evidence="3" key="1">
    <citation type="submission" date="2013-06" db="EMBL/GenBank/DDBJ databases">
        <authorList>
            <person name="Zhao Q."/>
        </authorList>
    </citation>
    <scope>NUCLEOTIDE SEQUENCE</scope>
    <source>
        <strain evidence="3">cv. W1943</strain>
    </source>
</reference>
<dbReference type="Gramene" id="ORUFI01G06150.1">
    <property type="protein sequence ID" value="ORUFI01G06150.1"/>
    <property type="gene ID" value="ORUFI01G06150"/>
</dbReference>
<dbReference type="EnsemblPlants" id="ORUFI01G06150.1">
    <property type="protein sequence ID" value="ORUFI01G06150.1"/>
    <property type="gene ID" value="ORUFI01G06150"/>
</dbReference>
<name>A0A0E0MSE6_ORYRU</name>
<evidence type="ECO:0000313" key="3">
    <source>
        <dbReference type="Proteomes" id="UP000008022"/>
    </source>
</evidence>
<evidence type="ECO:0000256" key="1">
    <source>
        <dbReference type="SAM" id="MobiDB-lite"/>
    </source>
</evidence>
<keyword evidence="3" id="KW-1185">Reference proteome</keyword>
<feature type="region of interest" description="Disordered" evidence="1">
    <location>
        <begin position="186"/>
        <end position="249"/>
    </location>
</feature>
<dbReference type="AlphaFoldDB" id="A0A0E0MSE6"/>
<accession>A0A0E0MSE6</accession>
<dbReference type="HOGENOM" id="CLU_1117233_0_0_1"/>
<proteinExistence type="predicted"/>
<protein>
    <submittedName>
        <fullName evidence="2">Uncharacterized protein</fullName>
    </submittedName>
</protein>
<organism evidence="2 3">
    <name type="scientific">Oryza rufipogon</name>
    <name type="common">Brownbeard rice</name>
    <name type="synonym">Asian wild rice</name>
    <dbReference type="NCBI Taxonomy" id="4529"/>
    <lineage>
        <taxon>Eukaryota</taxon>
        <taxon>Viridiplantae</taxon>
        <taxon>Streptophyta</taxon>
        <taxon>Embryophyta</taxon>
        <taxon>Tracheophyta</taxon>
        <taxon>Spermatophyta</taxon>
        <taxon>Magnoliopsida</taxon>
        <taxon>Liliopsida</taxon>
        <taxon>Poales</taxon>
        <taxon>Poaceae</taxon>
        <taxon>BOP clade</taxon>
        <taxon>Oryzoideae</taxon>
        <taxon>Oryzeae</taxon>
        <taxon>Oryzinae</taxon>
        <taxon>Oryza</taxon>
    </lineage>
</organism>
<evidence type="ECO:0000313" key="2">
    <source>
        <dbReference type="EnsemblPlants" id="ORUFI01G06150.1"/>
    </source>
</evidence>
<sequence>MGVTSNKKEDDETRSSSYIQMEYLWTFEVEAWYGTQLKRQLMETVHGRMEHNIANQASGLGKYIYISIVISYYYMDSEMELTTIRRSCYLYSTTLQCFYIDDFTSAGVAGSSSGAHLHTFSSPAPSPVKRRPPAASSMVLTSFLEKSLPISSNLKDQDQTIFETSSKGAVEQTYAVAVVEGAEQNWRLSNTPRPSMPALPSSTSRGKVHSTDNKSSSNNNKITSLHVQGRKQKPQPEYHGKRIMKINQQ</sequence>
<reference evidence="2" key="2">
    <citation type="submission" date="2015-06" db="UniProtKB">
        <authorList>
            <consortium name="EnsemblPlants"/>
        </authorList>
    </citation>
    <scope>IDENTIFICATION</scope>
</reference>
<dbReference type="Proteomes" id="UP000008022">
    <property type="component" value="Unassembled WGS sequence"/>
</dbReference>